<protein>
    <submittedName>
        <fullName evidence="1">Uncharacterized protein</fullName>
    </submittedName>
</protein>
<name>A0A1Y1S5L2_9MICR</name>
<reference evidence="1 2" key="1">
    <citation type="journal article" date="2017" name="Environ. Microbiol.">
        <title>Decay of the glycolytic pathway and adaptation to intranuclear parasitism within Enterocytozoonidae microsporidia.</title>
        <authorList>
            <person name="Wiredu Boakye D."/>
            <person name="Jaroenlak P."/>
            <person name="Prachumwat A."/>
            <person name="Williams T.A."/>
            <person name="Bateman K.S."/>
            <person name="Itsathitphaisarn O."/>
            <person name="Sritunyalucksana K."/>
            <person name="Paszkiewicz K.H."/>
            <person name="Moore K.A."/>
            <person name="Stentiford G.D."/>
            <person name="Williams B.A."/>
        </authorList>
    </citation>
    <scope>NUCLEOTIDE SEQUENCE [LARGE SCALE GENOMIC DNA]</scope>
    <source>
        <strain evidence="1 2">GB1</strain>
    </source>
</reference>
<comment type="caution">
    <text evidence="1">The sequence shown here is derived from an EMBL/GenBank/DDBJ whole genome shotgun (WGS) entry which is preliminary data.</text>
</comment>
<dbReference type="Proteomes" id="UP000192639">
    <property type="component" value="Unassembled WGS sequence"/>
</dbReference>
<organism evidence="1 2">
    <name type="scientific">Enterospora canceri</name>
    <dbReference type="NCBI Taxonomy" id="1081671"/>
    <lineage>
        <taxon>Eukaryota</taxon>
        <taxon>Fungi</taxon>
        <taxon>Fungi incertae sedis</taxon>
        <taxon>Microsporidia</taxon>
        <taxon>Enterocytozoonidae</taxon>
        <taxon>Enterospora</taxon>
    </lineage>
</organism>
<proteinExistence type="predicted"/>
<dbReference type="EMBL" id="LWDP01000053">
    <property type="protein sequence ID" value="ORD93706.1"/>
    <property type="molecule type" value="Genomic_DNA"/>
</dbReference>
<gene>
    <name evidence="1" type="ORF">ECANGB1_1722</name>
</gene>
<dbReference type="OrthoDB" id="2187729at2759"/>
<evidence type="ECO:0000313" key="2">
    <source>
        <dbReference type="Proteomes" id="UP000192639"/>
    </source>
</evidence>
<dbReference type="AlphaFoldDB" id="A0A1Y1S5L2"/>
<sequence length="214" mass="25126">MSEEIFRRYQGVLQFIETFSHVLSRNPEATSFFRSLGKFEHPIRVRWGTLLRATNFINTYFDHILIFCDQNRSGIKSDSFKLLDIQSRNLDIKDNIKEISDCYGHLPDLIKRVEKRSFSIEEAYDMGSKIKFRNDPINLMGYYTKKFNKNLISEICNNTITGVGNGQIDRLKKCPSTSVEVERSFSMVTKMMAKDRNFDMANFEAYVMIRYNKM</sequence>
<evidence type="ECO:0000313" key="1">
    <source>
        <dbReference type="EMBL" id="ORD93706.1"/>
    </source>
</evidence>
<keyword evidence="2" id="KW-1185">Reference proteome</keyword>
<dbReference type="VEuPathDB" id="MicrosporidiaDB:ECANGB1_1722"/>
<accession>A0A1Y1S5L2</accession>